<organism evidence="2 3">
    <name type="scientific">Aspergillus sydowii CBS 593.65</name>
    <dbReference type="NCBI Taxonomy" id="1036612"/>
    <lineage>
        <taxon>Eukaryota</taxon>
        <taxon>Fungi</taxon>
        <taxon>Dikarya</taxon>
        <taxon>Ascomycota</taxon>
        <taxon>Pezizomycotina</taxon>
        <taxon>Eurotiomycetes</taxon>
        <taxon>Eurotiomycetidae</taxon>
        <taxon>Eurotiales</taxon>
        <taxon>Aspergillaceae</taxon>
        <taxon>Aspergillus</taxon>
        <taxon>Aspergillus subgen. Nidulantes</taxon>
    </lineage>
</organism>
<protein>
    <recommendedName>
        <fullName evidence="4">Hydrophobic surface binding protein A</fullName>
    </recommendedName>
</protein>
<accession>A0A1L9TBB6</accession>
<dbReference type="InterPro" id="IPR021054">
    <property type="entry name" value="Cell_wall_mannoprotein_1"/>
</dbReference>
<gene>
    <name evidence="2" type="ORF">ASPSYDRAFT_156130</name>
</gene>
<dbReference type="STRING" id="1036612.A0A1L9TBB6"/>
<sequence>MLFTIPFLASIVAVQGLIIPRDATPVLSSLDAITTQLHALGRLVEKFDGGANGTLAALEIQGKTGDLKTTVDKGTTAIKKIQPLNENDSAKVVNVVVELQSDIYDLLDLLVQKKPAFDTAILGVGSASFLVKIDLENLQKSTGELGTAITSKLVDELKRLAPLVTSDIDFHFAQAIKAFS</sequence>
<dbReference type="OrthoDB" id="3485059at2759"/>
<evidence type="ECO:0000313" key="2">
    <source>
        <dbReference type="EMBL" id="OJJ56701.1"/>
    </source>
</evidence>
<reference evidence="3" key="1">
    <citation type="journal article" date="2017" name="Genome Biol.">
        <title>Comparative genomics reveals high biological diversity and specific adaptations in the industrially and medically important fungal genus Aspergillus.</title>
        <authorList>
            <person name="de Vries R.P."/>
            <person name="Riley R."/>
            <person name="Wiebenga A."/>
            <person name="Aguilar-Osorio G."/>
            <person name="Amillis S."/>
            <person name="Uchima C.A."/>
            <person name="Anderluh G."/>
            <person name="Asadollahi M."/>
            <person name="Askin M."/>
            <person name="Barry K."/>
            <person name="Battaglia E."/>
            <person name="Bayram O."/>
            <person name="Benocci T."/>
            <person name="Braus-Stromeyer S.A."/>
            <person name="Caldana C."/>
            <person name="Canovas D."/>
            <person name="Cerqueira G.C."/>
            <person name="Chen F."/>
            <person name="Chen W."/>
            <person name="Choi C."/>
            <person name="Clum A."/>
            <person name="Dos Santos R.A."/>
            <person name="Damasio A.R."/>
            <person name="Diallinas G."/>
            <person name="Emri T."/>
            <person name="Fekete E."/>
            <person name="Flipphi M."/>
            <person name="Freyberg S."/>
            <person name="Gallo A."/>
            <person name="Gournas C."/>
            <person name="Habgood R."/>
            <person name="Hainaut M."/>
            <person name="Harispe M.L."/>
            <person name="Henrissat B."/>
            <person name="Hilden K.S."/>
            <person name="Hope R."/>
            <person name="Hossain A."/>
            <person name="Karabika E."/>
            <person name="Karaffa L."/>
            <person name="Karanyi Z."/>
            <person name="Krasevec N."/>
            <person name="Kuo A."/>
            <person name="Kusch H."/>
            <person name="LaButti K."/>
            <person name="Lagendijk E.L."/>
            <person name="Lapidus A."/>
            <person name="Levasseur A."/>
            <person name="Lindquist E."/>
            <person name="Lipzen A."/>
            <person name="Logrieco A.F."/>
            <person name="MacCabe A."/>
            <person name="Maekelae M.R."/>
            <person name="Malavazi I."/>
            <person name="Melin P."/>
            <person name="Meyer V."/>
            <person name="Mielnichuk N."/>
            <person name="Miskei M."/>
            <person name="Molnar A.P."/>
            <person name="Mule G."/>
            <person name="Ngan C.Y."/>
            <person name="Orejas M."/>
            <person name="Orosz E."/>
            <person name="Ouedraogo J.P."/>
            <person name="Overkamp K.M."/>
            <person name="Park H.-S."/>
            <person name="Perrone G."/>
            <person name="Piumi F."/>
            <person name="Punt P.J."/>
            <person name="Ram A.F."/>
            <person name="Ramon A."/>
            <person name="Rauscher S."/>
            <person name="Record E."/>
            <person name="Riano-Pachon D.M."/>
            <person name="Robert V."/>
            <person name="Roehrig J."/>
            <person name="Ruller R."/>
            <person name="Salamov A."/>
            <person name="Salih N.S."/>
            <person name="Samson R.A."/>
            <person name="Sandor E."/>
            <person name="Sanguinetti M."/>
            <person name="Schuetze T."/>
            <person name="Sepcic K."/>
            <person name="Shelest E."/>
            <person name="Sherlock G."/>
            <person name="Sophianopoulou V."/>
            <person name="Squina F.M."/>
            <person name="Sun H."/>
            <person name="Susca A."/>
            <person name="Todd R.B."/>
            <person name="Tsang A."/>
            <person name="Unkles S.E."/>
            <person name="van de Wiele N."/>
            <person name="van Rossen-Uffink D."/>
            <person name="Oliveira J.V."/>
            <person name="Vesth T.C."/>
            <person name="Visser J."/>
            <person name="Yu J.-H."/>
            <person name="Zhou M."/>
            <person name="Andersen M.R."/>
            <person name="Archer D.B."/>
            <person name="Baker S.E."/>
            <person name="Benoit I."/>
            <person name="Brakhage A.A."/>
            <person name="Braus G.H."/>
            <person name="Fischer R."/>
            <person name="Frisvad J.C."/>
            <person name="Goldman G.H."/>
            <person name="Houbraken J."/>
            <person name="Oakley B."/>
            <person name="Pocsi I."/>
            <person name="Scazzocchio C."/>
            <person name="Seiboth B."/>
            <person name="vanKuyk P.A."/>
            <person name="Wortman J."/>
            <person name="Dyer P.S."/>
            <person name="Grigoriev I.V."/>
        </authorList>
    </citation>
    <scope>NUCLEOTIDE SEQUENCE [LARGE SCALE GENOMIC DNA]</scope>
    <source>
        <strain evidence="3">CBS 593.65</strain>
    </source>
</reference>
<dbReference type="GO" id="GO:0005576">
    <property type="term" value="C:extracellular region"/>
    <property type="evidence" value="ECO:0007669"/>
    <property type="project" value="TreeGrafter"/>
</dbReference>
<feature type="chain" id="PRO_5012295884" description="Hydrophobic surface binding protein A" evidence="1">
    <location>
        <begin position="17"/>
        <end position="180"/>
    </location>
</feature>
<evidence type="ECO:0000313" key="3">
    <source>
        <dbReference type="Proteomes" id="UP000184356"/>
    </source>
</evidence>
<dbReference type="GeneID" id="63758600"/>
<proteinExistence type="predicted"/>
<keyword evidence="3" id="KW-1185">Reference proteome</keyword>
<dbReference type="PANTHER" id="PTHR38123:SF4">
    <property type="entry name" value="CELL WALL GALACTOMANNOPROTEIN, PUTATIVE (AFU_ORTHOLOGUE AFUA_4G00870)-RELATED"/>
    <property type="match status" value="1"/>
</dbReference>
<dbReference type="Gene3D" id="1.20.1280.140">
    <property type="match status" value="1"/>
</dbReference>
<dbReference type="EMBL" id="KV878590">
    <property type="protein sequence ID" value="OJJ56701.1"/>
    <property type="molecule type" value="Genomic_DNA"/>
</dbReference>
<feature type="signal peptide" evidence="1">
    <location>
        <begin position="1"/>
        <end position="16"/>
    </location>
</feature>
<evidence type="ECO:0000256" key="1">
    <source>
        <dbReference type="SAM" id="SignalP"/>
    </source>
</evidence>
<keyword evidence="1" id="KW-0732">Signal</keyword>
<dbReference type="AlphaFoldDB" id="A0A1L9TBB6"/>
<name>A0A1L9TBB6_9EURO</name>
<evidence type="ECO:0008006" key="4">
    <source>
        <dbReference type="Google" id="ProtNLM"/>
    </source>
</evidence>
<dbReference type="RefSeq" id="XP_040700507.1">
    <property type="nucleotide sequence ID" value="XM_040842527.1"/>
</dbReference>
<dbReference type="VEuPathDB" id="FungiDB:ASPSYDRAFT_156130"/>
<dbReference type="Pfam" id="PF12296">
    <property type="entry name" value="HsbA"/>
    <property type="match status" value="1"/>
</dbReference>
<dbReference type="Proteomes" id="UP000184356">
    <property type="component" value="Unassembled WGS sequence"/>
</dbReference>
<dbReference type="PANTHER" id="PTHR38123">
    <property type="entry name" value="CELL WALL SERINE-THREONINE-RICH GALACTOMANNOPROTEIN MP1 (AFU_ORTHOLOGUE AFUA_4G03240)"/>
    <property type="match status" value="1"/>
</dbReference>